<dbReference type="KEGG" id="xbv:XBW1_2257"/>
<proteinExistence type="predicted"/>
<sequence length="141" mass="16346">MDYYYYSPSEDVFYPEVLKQGYIDAGTWPQDGMKVDESVYIEFTQNTPKGKRRVAGSDGLPTWGDIFPLSSEALQRQAEYEKRNLIKEIREKIEPLQDAVYLDVATEEEKTALTAWHRYRLALYQLDLSTAPSIDWPAKPE</sequence>
<dbReference type="InterPro" id="IPR003458">
    <property type="entry name" value="Phage_T4_Gp38_tail_assem"/>
</dbReference>
<accession>A0A0B6XBG8</accession>
<reference evidence="1 2" key="1">
    <citation type="submission" date="2014-02" db="EMBL/GenBank/DDBJ databases">
        <authorList>
            <person name="Genoscope - CEA"/>
        </authorList>
    </citation>
    <scope>NUCLEOTIDE SEQUENCE [LARGE SCALE GENOMIC DNA]</scope>
    <source>
        <strain evidence="1 2">CS03</strain>
    </source>
</reference>
<dbReference type="Proteomes" id="UP000032930">
    <property type="component" value="Chromosome"/>
</dbReference>
<evidence type="ECO:0000313" key="2">
    <source>
        <dbReference type="Proteomes" id="UP000032930"/>
    </source>
</evidence>
<evidence type="ECO:0000313" key="1">
    <source>
        <dbReference type="EMBL" id="CDM89614.1"/>
    </source>
</evidence>
<organism evidence="1 2">
    <name type="scientific">Xenorhabdus bovienii</name>
    <name type="common">Xenorhabdus nematophila subsp. bovienii</name>
    <dbReference type="NCBI Taxonomy" id="40576"/>
    <lineage>
        <taxon>Bacteria</taxon>
        <taxon>Pseudomonadati</taxon>
        <taxon>Pseudomonadota</taxon>
        <taxon>Gammaproteobacteria</taxon>
        <taxon>Enterobacterales</taxon>
        <taxon>Morganellaceae</taxon>
        <taxon>Xenorhabdus</taxon>
    </lineage>
</organism>
<dbReference type="EMBL" id="FO818637">
    <property type="protein sequence ID" value="CDM89614.1"/>
    <property type="molecule type" value="Genomic_DNA"/>
</dbReference>
<dbReference type="PANTHER" id="PTHR34413:SF2">
    <property type="entry name" value="PROPHAGE TAIL FIBER ASSEMBLY PROTEIN HOMOLOG TFAE-RELATED"/>
    <property type="match status" value="1"/>
</dbReference>
<dbReference type="PANTHER" id="PTHR34413">
    <property type="entry name" value="PROPHAGE TAIL FIBER ASSEMBLY PROTEIN HOMOLOG TFAE-RELATED-RELATED"/>
    <property type="match status" value="1"/>
</dbReference>
<gene>
    <name evidence="1" type="ORF">XBW1_2257</name>
</gene>
<dbReference type="InterPro" id="IPR051220">
    <property type="entry name" value="TFA_Chaperone"/>
</dbReference>
<dbReference type="AlphaFoldDB" id="A0A0B6XBG8"/>
<dbReference type="Pfam" id="PF02413">
    <property type="entry name" value="Caudo_TAP"/>
    <property type="match status" value="1"/>
</dbReference>
<protein>
    <submittedName>
        <fullName evidence="1">Putative tail fiber assembly protein</fullName>
    </submittedName>
</protein>
<dbReference type="RefSeq" id="WP_046336755.1">
    <property type="nucleotide sequence ID" value="NZ_CAWMEF010000001.1"/>
</dbReference>
<name>A0A0B6XBG8_XENBV</name>